<dbReference type="Pfam" id="PF12412">
    <property type="entry name" value="DUF3667"/>
    <property type="match status" value="1"/>
</dbReference>
<organism evidence="2 3">
    <name type="scientific">Tenacibaculum gallaicum</name>
    <dbReference type="NCBI Taxonomy" id="561505"/>
    <lineage>
        <taxon>Bacteria</taxon>
        <taxon>Pseudomonadati</taxon>
        <taxon>Bacteroidota</taxon>
        <taxon>Flavobacteriia</taxon>
        <taxon>Flavobacteriales</taxon>
        <taxon>Flavobacteriaceae</taxon>
        <taxon>Tenacibaculum</taxon>
    </lineage>
</organism>
<feature type="transmembrane region" description="Helical" evidence="1">
    <location>
        <begin position="246"/>
        <end position="268"/>
    </location>
</feature>
<protein>
    <submittedName>
        <fullName evidence="2">Uncharacterized protein DUF3667</fullName>
    </submittedName>
</protein>
<accession>A0A3E0IBV1</accession>
<keyword evidence="3" id="KW-1185">Reference proteome</keyword>
<dbReference type="Proteomes" id="UP000256884">
    <property type="component" value="Unassembled WGS sequence"/>
</dbReference>
<evidence type="ECO:0000256" key="1">
    <source>
        <dbReference type="SAM" id="Phobius"/>
    </source>
</evidence>
<gene>
    <name evidence="2" type="ORF">C7448_10156</name>
</gene>
<keyword evidence="1" id="KW-0472">Membrane</keyword>
<dbReference type="AlphaFoldDB" id="A0A3E0IBV1"/>
<dbReference type="InterPro" id="IPR022134">
    <property type="entry name" value="DUF3667"/>
</dbReference>
<keyword evidence="1" id="KW-1133">Transmembrane helix</keyword>
<name>A0A3E0IBV1_9FLAO</name>
<keyword evidence="1" id="KW-0812">Transmembrane</keyword>
<reference evidence="2 3" key="1">
    <citation type="submission" date="2018-08" db="EMBL/GenBank/DDBJ databases">
        <title>Genomic Encyclopedia of Type Strains, Phase IV (KMG-IV): sequencing the most valuable type-strain genomes for metagenomic binning, comparative biology and taxonomic classification.</title>
        <authorList>
            <person name="Goeker M."/>
        </authorList>
    </citation>
    <scope>NUCLEOTIDE SEQUENCE [LARGE SCALE GENOMIC DNA]</scope>
    <source>
        <strain evidence="2 3">DSM 18841</strain>
    </source>
</reference>
<dbReference type="RefSeq" id="WP_115899376.1">
    <property type="nucleotide sequence ID" value="NZ_QUNS01000001.1"/>
</dbReference>
<evidence type="ECO:0000313" key="3">
    <source>
        <dbReference type="Proteomes" id="UP000256884"/>
    </source>
</evidence>
<proteinExistence type="predicted"/>
<comment type="caution">
    <text evidence="2">The sequence shown here is derived from an EMBL/GenBank/DDBJ whole genome shotgun (WGS) entry which is preliminary data.</text>
</comment>
<feature type="transmembrane region" description="Helical" evidence="1">
    <location>
        <begin position="309"/>
        <end position="329"/>
    </location>
</feature>
<sequence>MIKKNKVPVVRDTNCLNCGCPFTNNEKFCPECGQKNRGKKITLSIFLRELFAGFFSLDTKFWRTLIPLLISPGKVSKDYIEGKRIKYTNPFRFYLATSIIFFLIISLTDSYKKFEELRIGRSSKIKLNNNDTEAIQVDLDSIQNVVFKQLEEQDSIKAEQTKTKTDSTKVSYNTELKTVKSDLGNSFDIVKFMKFQKGHPKVSIDAALDSLQVKRNFSNRFWYSRAKVFNSIFLDRDEAKKFFRQVLSYSSIALFILLPLFTLFLKFIYMRKKYTYVEHLVFVFHVQTVLFLLFSIFYIIDFFKHSNSFLPVFLLLFMIYLFIAMKRFYNQGYFKTFIKYILANTMFFILAMLGSVAISFAAFALY</sequence>
<feature type="transmembrane region" description="Helical" evidence="1">
    <location>
        <begin position="341"/>
        <end position="365"/>
    </location>
</feature>
<dbReference type="EMBL" id="QUNS01000001">
    <property type="protein sequence ID" value="REH56028.1"/>
    <property type="molecule type" value="Genomic_DNA"/>
</dbReference>
<dbReference type="OrthoDB" id="675873at2"/>
<feature type="transmembrane region" description="Helical" evidence="1">
    <location>
        <begin position="91"/>
        <end position="108"/>
    </location>
</feature>
<feature type="transmembrane region" description="Helical" evidence="1">
    <location>
        <begin position="280"/>
        <end position="303"/>
    </location>
</feature>
<evidence type="ECO:0000313" key="2">
    <source>
        <dbReference type="EMBL" id="REH56028.1"/>
    </source>
</evidence>